<comment type="subcellular location">
    <subcellularLocation>
        <location evidence="1">Membrane</location>
        <topology evidence="1">Single-pass membrane protein</topology>
    </subcellularLocation>
</comment>
<evidence type="ECO:0000256" key="2">
    <source>
        <dbReference type="ARBA" id="ARBA00022692"/>
    </source>
</evidence>
<evidence type="ECO:0000256" key="5">
    <source>
        <dbReference type="SAM" id="SignalP"/>
    </source>
</evidence>
<dbReference type="EMBL" id="JAGGJC010000005">
    <property type="protein sequence ID" value="MDN7130435.1"/>
    <property type="molecule type" value="Genomic_DNA"/>
</dbReference>
<dbReference type="InterPro" id="IPR037682">
    <property type="entry name" value="TonB_C"/>
</dbReference>
<dbReference type="Proteomes" id="UP001169491">
    <property type="component" value="Unassembled WGS sequence"/>
</dbReference>
<evidence type="ECO:0000256" key="4">
    <source>
        <dbReference type="ARBA" id="ARBA00023136"/>
    </source>
</evidence>
<feature type="chain" id="PRO_5043375685" evidence="5">
    <location>
        <begin position="41"/>
        <end position="388"/>
    </location>
</feature>
<dbReference type="PROSITE" id="PS52015">
    <property type="entry name" value="TONB_CTD"/>
    <property type="match status" value="1"/>
</dbReference>
<feature type="signal peptide" evidence="5">
    <location>
        <begin position="1"/>
        <end position="40"/>
    </location>
</feature>
<dbReference type="RefSeq" id="WP_301721892.1">
    <property type="nucleotide sequence ID" value="NZ_JAGGJB010000002.1"/>
</dbReference>
<gene>
    <name evidence="7" type="ORF">J6I90_03510</name>
    <name evidence="8" type="ORF">J6I92_11185</name>
</gene>
<dbReference type="GO" id="GO:0016020">
    <property type="term" value="C:membrane"/>
    <property type="evidence" value="ECO:0007669"/>
    <property type="project" value="UniProtKB-SubCell"/>
</dbReference>
<dbReference type="Proteomes" id="UP001169492">
    <property type="component" value="Unassembled WGS sequence"/>
</dbReference>
<evidence type="ECO:0000313" key="9">
    <source>
        <dbReference type="Proteomes" id="UP001169491"/>
    </source>
</evidence>
<dbReference type="Gene3D" id="3.30.1150.10">
    <property type="match status" value="1"/>
</dbReference>
<evidence type="ECO:0000313" key="10">
    <source>
        <dbReference type="Proteomes" id="UP001169492"/>
    </source>
</evidence>
<keyword evidence="3" id="KW-1133">Transmembrane helix</keyword>
<dbReference type="EMBL" id="JAGGJB010000002">
    <property type="protein sequence ID" value="MDN7123935.1"/>
    <property type="molecule type" value="Genomic_DNA"/>
</dbReference>
<keyword evidence="2" id="KW-0812">Transmembrane</keyword>
<dbReference type="AlphaFoldDB" id="A0AAW7QUJ5"/>
<evidence type="ECO:0000313" key="8">
    <source>
        <dbReference type="EMBL" id="MDN7130435.1"/>
    </source>
</evidence>
<feature type="domain" description="TonB C-terminal" evidence="6">
    <location>
        <begin position="296"/>
        <end position="388"/>
    </location>
</feature>
<sequence length="388" mass="42806">MSDSRLIPAHRKVSRLRPLLSATLLGLAVMSASVSSAVHAAPVVQESAKQNFQEVYQAFQQAEADPNTPKSELQQLAFASYMRGREYFGADHINTANLALNHLLLLDAAQRVGEQQHALAALVVRVFEDEYGSSAIELLDPLLLALETMPEVNEERISDYELKFAEIFSARKTENPTFVLAVKTAMAEQLLRLNQSRPNLWTSLYQDSREQLGEDHPSTIKTAFYAAMEDAGNDRLKAAIDKLERVVSADAAGKSAVIQLQLAAYYRLVSFYGRLDEYEKVTAALTRLGQMNNELGGGLVEEALFRVTPEFPAAEAQAGREGSVELIYDVGRNGRPQNIRIVSETSAAFGQSARDAVAGWLYVPAYENGNPVVRKNVEVQLDFALQKD</sequence>
<reference evidence="9 10" key="1">
    <citation type="submission" date="2021-03" db="EMBL/GenBank/DDBJ databases">
        <title>Pseudidiomarina terrestris, a new bacterium isolated from saline soil.</title>
        <authorList>
            <person name="Galisteo C."/>
            <person name="De La Haba R."/>
            <person name="Sanchez-Porro C."/>
            <person name="Ventosa A."/>
        </authorList>
    </citation>
    <scope>NUCLEOTIDE SEQUENCE [LARGE SCALE GENOMIC DNA]</scope>
    <source>
        <strain evidence="7 10">1APP75-32.1</strain>
        <strain evidence="9">1APR75-15</strain>
        <strain evidence="8">1ASR75-15</strain>
    </source>
</reference>
<dbReference type="NCBIfam" id="TIGR01352">
    <property type="entry name" value="tonB_Cterm"/>
    <property type="match status" value="1"/>
</dbReference>
<comment type="caution">
    <text evidence="7">The sequence shown here is derived from an EMBL/GenBank/DDBJ whole genome shotgun (WGS) entry which is preliminary data.</text>
</comment>
<organism evidence="7 10">
    <name type="scientific">Pseudidiomarina terrestris</name>
    <dbReference type="NCBI Taxonomy" id="2820060"/>
    <lineage>
        <taxon>Bacteria</taxon>
        <taxon>Pseudomonadati</taxon>
        <taxon>Pseudomonadota</taxon>
        <taxon>Gammaproteobacteria</taxon>
        <taxon>Alteromonadales</taxon>
        <taxon>Idiomarinaceae</taxon>
        <taxon>Pseudidiomarina</taxon>
    </lineage>
</organism>
<keyword evidence="5" id="KW-0732">Signal</keyword>
<dbReference type="GO" id="GO:0055085">
    <property type="term" value="P:transmembrane transport"/>
    <property type="evidence" value="ECO:0007669"/>
    <property type="project" value="InterPro"/>
</dbReference>
<evidence type="ECO:0000259" key="6">
    <source>
        <dbReference type="PROSITE" id="PS52015"/>
    </source>
</evidence>
<proteinExistence type="predicted"/>
<evidence type="ECO:0000256" key="1">
    <source>
        <dbReference type="ARBA" id="ARBA00004167"/>
    </source>
</evidence>
<keyword evidence="9" id="KW-1185">Reference proteome</keyword>
<name>A0AAW7QUJ5_9GAMM</name>
<protein>
    <submittedName>
        <fullName evidence="7">Energy transducer TonB</fullName>
    </submittedName>
</protein>
<evidence type="ECO:0000313" key="7">
    <source>
        <dbReference type="EMBL" id="MDN7123935.1"/>
    </source>
</evidence>
<dbReference type="InterPro" id="IPR006260">
    <property type="entry name" value="TonB/TolA_C"/>
</dbReference>
<evidence type="ECO:0000256" key="3">
    <source>
        <dbReference type="ARBA" id="ARBA00022989"/>
    </source>
</evidence>
<accession>A0AAW7QUJ5</accession>
<dbReference type="SUPFAM" id="SSF74653">
    <property type="entry name" value="TolA/TonB C-terminal domain"/>
    <property type="match status" value="1"/>
</dbReference>
<keyword evidence="4" id="KW-0472">Membrane</keyword>
<dbReference type="Pfam" id="PF03544">
    <property type="entry name" value="TonB_C"/>
    <property type="match status" value="1"/>
</dbReference>